<dbReference type="CDD" id="cd05374">
    <property type="entry name" value="17beta-HSD-like_SDR_c"/>
    <property type="match status" value="1"/>
</dbReference>
<dbReference type="InterPro" id="IPR051911">
    <property type="entry name" value="SDR_oxidoreductase"/>
</dbReference>
<dbReference type="NCBIfam" id="NF004824">
    <property type="entry name" value="PRK06180.1"/>
    <property type="match status" value="1"/>
</dbReference>
<dbReference type="InterPro" id="IPR036291">
    <property type="entry name" value="NAD(P)-bd_dom_sf"/>
</dbReference>
<dbReference type="EMBL" id="CADCUR010000066">
    <property type="protein sequence ID" value="CAA9388759.1"/>
    <property type="molecule type" value="Genomic_DNA"/>
</dbReference>
<comment type="similarity">
    <text evidence="1 3">Belongs to the short-chain dehydrogenases/reductases (SDR) family.</text>
</comment>
<dbReference type="PANTHER" id="PTHR43976">
    <property type="entry name" value="SHORT CHAIN DEHYDROGENASE"/>
    <property type="match status" value="1"/>
</dbReference>
<evidence type="ECO:0000313" key="4">
    <source>
        <dbReference type="EMBL" id="CAA9388759.1"/>
    </source>
</evidence>
<protein>
    <submittedName>
        <fullName evidence="4">Short-chain dehydrogenase/reductase SDR</fullName>
    </submittedName>
</protein>
<dbReference type="SUPFAM" id="SSF51735">
    <property type="entry name" value="NAD(P)-binding Rossmann-fold domains"/>
    <property type="match status" value="1"/>
</dbReference>
<gene>
    <name evidence="4" type="ORF">AVDCRST_MAG74-865</name>
</gene>
<proteinExistence type="inferred from homology"/>
<dbReference type="InterPro" id="IPR002347">
    <property type="entry name" value="SDR_fam"/>
</dbReference>
<dbReference type="PANTHER" id="PTHR43976:SF16">
    <property type="entry name" value="SHORT-CHAIN DEHYDROGENASE_REDUCTASE FAMILY PROTEIN"/>
    <property type="match status" value="1"/>
</dbReference>
<evidence type="ECO:0000256" key="3">
    <source>
        <dbReference type="RuleBase" id="RU000363"/>
    </source>
</evidence>
<dbReference type="Pfam" id="PF00106">
    <property type="entry name" value="adh_short"/>
    <property type="match status" value="1"/>
</dbReference>
<dbReference type="PRINTS" id="PR00081">
    <property type="entry name" value="GDHRDH"/>
</dbReference>
<evidence type="ECO:0000256" key="2">
    <source>
        <dbReference type="ARBA" id="ARBA00023002"/>
    </source>
</evidence>
<name>A0A6J4NP80_9BACT</name>
<evidence type="ECO:0000256" key="1">
    <source>
        <dbReference type="ARBA" id="ARBA00006484"/>
    </source>
</evidence>
<sequence>MSENKVWFITGTSSGFGRALAEEVLAKGDRVVATARKPEVLQDLVEKYRETARAVKLDVTNMEDAKSAVREAVKEFGRIDVLVNNAGYALVGATEEVSDEQIKQQFDTNVFGVINVTREALPVLREQKSGHVVNIGSVVGFSAWASLGIYSATKFALEGLSEALAAELAPLGIKTTIVEPGPFDTGGVDRAVFAENLLPEAYPSTAQLPEVFREFSNTAGDPVKAVKIIVEAVESENPPFRLPLGLPAFEAIEAKLEQVKQEISIWRARAIETNFDAVVAA</sequence>
<accession>A0A6J4NP80</accession>
<dbReference type="AlphaFoldDB" id="A0A6J4NP80"/>
<dbReference type="InterPro" id="IPR020904">
    <property type="entry name" value="Sc_DH/Rdtase_CS"/>
</dbReference>
<dbReference type="Gene3D" id="3.40.50.720">
    <property type="entry name" value="NAD(P)-binding Rossmann-like Domain"/>
    <property type="match status" value="1"/>
</dbReference>
<dbReference type="FunFam" id="3.40.50.720:FF:000084">
    <property type="entry name" value="Short-chain dehydrogenase reductase"/>
    <property type="match status" value="1"/>
</dbReference>
<dbReference type="GO" id="GO:0016491">
    <property type="term" value="F:oxidoreductase activity"/>
    <property type="evidence" value="ECO:0007669"/>
    <property type="project" value="UniProtKB-KW"/>
</dbReference>
<dbReference type="PRINTS" id="PR00080">
    <property type="entry name" value="SDRFAMILY"/>
</dbReference>
<keyword evidence="2" id="KW-0560">Oxidoreductase</keyword>
<dbReference type="PROSITE" id="PS00061">
    <property type="entry name" value="ADH_SHORT"/>
    <property type="match status" value="1"/>
</dbReference>
<reference evidence="4" key="1">
    <citation type="submission" date="2020-02" db="EMBL/GenBank/DDBJ databases">
        <authorList>
            <person name="Meier V. D."/>
        </authorList>
    </citation>
    <scope>NUCLEOTIDE SEQUENCE</scope>
    <source>
        <strain evidence="4">AVDCRST_MAG74</strain>
    </source>
</reference>
<organism evidence="4">
    <name type="scientific">uncultured Pyrinomonadaceae bacterium</name>
    <dbReference type="NCBI Taxonomy" id="2283094"/>
    <lineage>
        <taxon>Bacteria</taxon>
        <taxon>Pseudomonadati</taxon>
        <taxon>Acidobacteriota</taxon>
        <taxon>Blastocatellia</taxon>
        <taxon>Blastocatellales</taxon>
        <taxon>Pyrinomonadaceae</taxon>
        <taxon>environmental samples</taxon>
    </lineage>
</organism>